<accession>A0A553MSF9</accession>
<name>A0A553MSF9_9TELE</name>
<reference evidence="1 2" key="1">
    <citation type="journal article" date="2019" name="Sci. Data">
        <title>Hybrid genome assembly and annotation of Danionella translucida.</title>
        <authorList>
            <person name="Kadobianskyi M."/>
            <person name="Schulze L."/>
            <person name="Schuelke M."/>
            <person name="Judkewitz B."/>
        </authorList>
    </citation>
    <scope>NUCLEOTIDE SEQUENCE [LARGE SCALE GENOMIC DNA]</scope>
    <source>
        <strain evidence="1 2">Bolton</strain>
    </source>
</reference>
<dbReference type="STRING" id="623744.A0A553MSF9"/>
<proteinExistence type="predicted"/>
<comment type="caution">
    <text evidence="1">The sequence shown here is derived from an EMBL/GenBank/DDBJ whole genome shotgun (WGS) entry which is preliminary data.</text>
</comment>
<dbReference type="EMBL" id="SRMA01027294">
    <property type="protein sequence ID" value="TRY56121.1"/>
    <property type="molecule type" value="Genomic_DNA"/>
</dbReference>
<gene>
    <name evidence="1" type="ORF">DNTS_015250</name>
</gene>
<dbReference type="AlphaFoldDB" id="A0A553MSF9"/>
<protein>
    <submittedName>
        <fullName evidence="1">Uncharacterized protein</fullName>
    </submittedName>
</protein>
<keyword evidence="2" id="KW-1185">Reference proteome</keyword>
<evidence type="ECO:0000313" key="1">
    <source>
        <dbReference type="EMBL" id="TRY56121.1"/>
    </source>
</evidence>
<dbReference type="Proteomes" id="UP000316079">
    <property type="component" value="Unassembled WGS sequence"/>
</dbReference>
<dbReference type="OrthoDB" id="5371837at2759"/>
<sequence>MEMASEPGAVSMEMPVRATLAALVEDEEHDAPGPGTAELRHRVNFYMLIVIGEIASEHQLQSAREHIERGEPLLPETCSSISLFFSHLHHLISSHFNDGFPEEQVLRSA</sequence>
<organism evidence="1 2">
    <name type="scientific">Danionella cerebrum</name>
    <dbReference type="NCBI Taxonomy" id="2873325"/>
    <lineage>
        <taxon>Eukaryota</taxon>
        <taxon>Metazoa</taxon>
        <taxon>Chordata</taxon>
        <taxon>Craniata</taxon>
        <taxon>Vertebrata</taxon>
        <taxon>Euteleostomi</taxon>
        <taxon>Actinopterygii</taxon>
        <taxon>Neopterygii</taxon>
        <taxon>Teleostei</taxon>
        <taxon>Ostariophysi</taxon>
        <taxon>Cypriniformes</taxon>
        <taxon>Danionidae</taxon>
        <taxon>Danioninae</taxon>
        <taxon>Danionella</taxon>
    </lineage>
</organism>
<evidence type="ECO:0000313" key="2">
    <source>
        <dbReference type="Proteomes" id="UP000316079"/>
    </source>
</evidence>